<accession>A0ACC2B9T7</accession>
<comment type="caution">
    <text evidence="1">The sequence shown here is derived from an EMBL/GenBank/DDBJ whole genome shotgun (WGS) entry which is preliminary data.</text>
</comment>
<keyword evidence="2" id="KW-1185">Reference proteome</keyword>
<sequence length="243" mass="27175">MKNVAYVYLRNVAKLGIRYYLRRGNGFFKAFFEKSAARRKALSFKRYEHCSTSVHVFLWMSQVDEHGNLCSPKMIYFFGFPDQLLANFPAIGKAFGAFVSYLGMINSTTVKLRKRRVHEDPFVNLQVPNFKLSLPDDCSDPCVVAQSQPTRLIFQMQSGHVSKKRRSLGTPQKAKDFSQTSPFKDILRAISSSPESLSSPKSSSLSPPKSPSSPPKSPRSPPKTSSQTPSPHKSPRSPPKVSS</sequence>
<dbReference type="EMBL" id="CM055107">
    <property type="protein sequence ID" value="KAJ7526516.1"/>
    <property type="molecule type" value="Genomic_DNA"/>
</dbReference>
<dbReference type="Proteomes" id="UP001162992">
    <property type="component" value="Chromosome 16"/>
</dbReference>
<evidence type="ECO:0000313" key="1">
    <source>
        <dbReference type="EMBL" id="KAJ7526516.1"/>
    </source>
</evidence>
<evidence type="ECO:0000313" key="2">
    <source>
        <dbReference type="Proteomes" id="UP001162992"/>
    </source>
</evidence>
<name>A0ACC2B9T7_DIPCM</name>
<organism evidence="1 2">
    <name type="scientific">Diphasiastrum complanatum</name>
    <name type="common">Issler's clubmoss</name>
    <name type="synonym">Lycopodium complanatum</name>
    <dbReference type="NCBI Taxonomy" id="34168"/>
    <lineage>
        <taxon>Eukaryota</taxon>
        <taxon>Viridiplantae</taxon>
        <taxon>Streptophyta</taxon>
        <taxon>Embryophyta</taxon>
        <taxon>Tracheophyta</taxon>
        <taxon>Lycopodiopsida</taxon>
        <taxon>Lycopodiales</taxon>
        <taxon>Lycopodiaceae</taxon>
        <taxon>Lycopodioideae</taxon>
        <taxon>Diphasiastrum</taxon>
    </lineage>
</organism>
<reference evidence="2" key="1">
    <citation type="journal article" date="2024" name="Proc. Natl. Acad. Sci. U.S.A.">
        <title>Extraordinary preservation of gene collinearity over three hundred million years revealed in homosporous lycophytes.</title>
        <authorList>
            <person name="Li C."/>
            <person name="Wickell D."/>
            <person name="Kuo L.Y."/>
            <person name="Chen X."/>
            <person name="Nie B."/>
            <person name="Liao X."/>
            <person name="Peng D."/>
            <person name="Ji J."/>
            <person name="Jenkins J."/>
            <person name="Williams M."/>
            <person name="Shu S."/>
            <person name="Plott C."/>
            <person name="Barry K."/>
            <person name="Rajasekar S."/>
            <person name="Grimwood J."/>
            <person name="Han X."/>
            <person name="Sun S."/>
            <person name="Hou Z."/>
            <person name="He W."/>
            <person name="Dai G."/>
            <person name="Sun C."/>
            <person name="Schmutz J."/>
            <person name="Leebens-Mack J.H."/>
            <person name="Li F.W."/>
            <person name="Wang L."/>
        </authorList>
    </citation>
    <scope>NUCLEOTIDE SEQUENCE [LARGE SCALE GENOMIC DNA]</scope>
    <source>
        <strain evidence="2">cv. PW_Plant_1</strain>
    </source>
</reference>
<protein>
    <submittedName>
        <fullName evidence="1">Uncharacterized protein</fullName>
    </submittedName>
</protein>
<proteinExistence type="predicted"/>
<gene>
    <name evidence="1" type="ORF">O6H91_16G009700</name>
</gene>